<sequence length="238" mass="27115">MEKKTNKQDGQTNDGEHAMKKEDFDRKLEEALVFGRRSSIARTPPPSSGIATPSGTPHTNTQQKEGNEHDASKAYEKLRGGDDSRTDTAEGDSVWLDEEMMTSPIFKLYESQRNDSQVTANSPAKKKRKRDELPTAEGKEGECNKEMLEVQTFLAKLGNKTEQLKQLVKENTAEHTVFECDKWCEARRIACVKIGYEITPETLIPLMLESAENWKAIQEMIRSIMSKKETDERFRQNQ</sequence>
<comment type="caution">
    <text evidence="1">The sequence shown here is derived from an EMBL/GenBank/DDBJ whole genome shotgun (WGS) entry which is preliminary data.</text>
</comment>
<gene>
    <name evidence="1" type="ORF">MML48_1g05117</name>
</gene>
<organism evidence="1 2">
    <name type="scientific">Holotrichia oblita</name>
    <name type="common">Chafer beetle</name>
    <dbReference type="NCBI Taxonomy" id="644536"/>
    <lineage>
        <taxon>Eukaryota</taxon>
        <taxon>Metazoa</taxon>
        <taxon>Ecdysozoa</taxon>
        <taxon>Arthropoda</taxon>
        <taxon>Hexapoda</taxon>
        <taxon>Insecta</taxon>
        <taxon>Pterygota</taxon>
        <taxon>Neoptera</taxon>
        <taxon>Endopterygota</taxon>
        <taxon>Coleoptera</taxon>
        <taxon>Polyphaga</taxon>
        <taxon>Scarabaeiformia</taxon>
        <taxon>Scarabaeidae</taxon>
        <taxon>Melolonthinae</taxon>
        <taxon>Holotrichia</taxon>
    </lineage>
</organism>
<evidence type="ECO:0000313" key="1">
    <source>
        <dbReference type="EMBL" id="KAI4470773.1"/>
    </source>
</evidence>
<accession>A0ACB9TVL4</accession>
<protein>
    <submittedName>
        <fullName evidence="1">Uncharacterized protein</fullName>
    </submittedName>
</protein>
<evidence type="ECO:0000313" key="2">
    <source>
        <dbReference type="Proteomes" id="UP001056778"/>
    </source>
</evidence>
<name>A0ACB9TVL4_HOLOL</name>
<keyword evidence="2" id="KW-1185">Reference proteome</keyword>
<dbReference type="EMBL" id="CM043015">
    <property type="protein sequence ID" value="KAI4470773.1"/>
    <property type="molecule type" value="Genomic_DNA"/>
</dbReference>
<reference evidence="1" key="1">
    <citation type="submission" date="2022-04" db="EMBL/GenBank/DDBJ databases">
        <title>Chromosome-scale genome assembly of Holotrichia oblita Faldermann.</title>
        <authorList>
            <person name="Rongchong L."/>
        </authorList>
    </citation>
    <scope>NUCLEOTIDE SEQUENCE</scope>
    <source>
        <strain evidence="1">81SQS9</strain>
    </source>
</reference>
<dbReference type="Proteomes" id="UP001056778">
    <property type="component" value="Chromosome 1"/>
</dbReference>
<proteinExistence type="predicted"/>